<feature type="region of interest" description="Disordered" evidence="1">
    <location>
        <begin position="506"/>
        <end position="608"/>
    </location>
</feature>
<organism evidence="2 3">
    <name type="scientific">Halteria grandinella</name>
    <dbReference type="NCBI Taxonomy" id="5974"/>
    <lineage>
        <taxon>Eukaryota</taxon>
        <taxon>Sar</taxon>
        <taxon>Alveolata</taxon>
        <taxon>Ciliophora</taxon>
        <taxon>Intramacronucleata</taxon>
        <taxon>Spirotrichea</taxon>
        <taxon>Stichotrichia</taxon>
        <taxon>Sporadotrichida</taxon>
        <taxon>Halteriidae</taxon>
        <taxon>Halteria</taxon>
    </lineage>
</organism>
<proteinExistence type="predicted"/>
<name>A0A8J8NX59_HALGN</name>
<reference evidence="2" key="1">
    <citation type="submission" date="2019-06" db="EMBL/GenBank/DDBJ databases">
        <authorList>
            <person name="Zheng W."/>
        </authorList>
    </citation>
    <scope>NUCLEOTIDE SEQUENCE</scope>
    <source>
        <strain evidence="2">QDHG01</strain>
    </source>
</reference>
<protein>
    <submittedName>
        <fullName evidence="2">Uncharacterized protein</fullName>
    </submittedName>
</protein>
<dbReference type="EMBL" id="RRYP01004050">
    <property type="protein sequence ID" value="TNV83213.1"/>
    <property type="molecule type" value="Genomic_DNA"/>
</dbReference>
<feature type="compositionally biased region" description="Polar residues" evidence="1">
    <location>
        <begin position="804"/>
        <end position="826"/>
    </location>
</feature>
<accession>A0A8J8NX59</accession>
<sequence>MKSYRPSSAAAYSFQDFTSLDYRAPPNNSSRVEEHFTLSKIDQNTSEQEEVLNTYFKARDSIEQSKRQLNVNLEQHRYGDQPFVRYQLVNEGGSQYQARSYQQDGVGHSNSHGDRYSGGVLQPRSKEQVIREHIHNEAVSNMVIQRMQEKSHERPPTSAKKEKLSRPKSGGLKYLSKVASQVQRKDNTNLIQRVYQNENKPSPRLVPRVQLDEDYMKLEKDYERFEKDITHRSTKPDLEEQQQQKRDYFNQHPIKPLHSMPETIHYPENEFIKQPDLNLSNVSTSHNLQALNMYAKPFFNPNPLRSSDSNLSLFSFVLDKSPYTAPASKPLQYYNYVPPVDNPIISARSNSKSPNTARTNQAPLSARGPISSKFTRVYANHAEDRCFDFLKDCRASYPRTFTPSHAAESGKRMYNQFHIYQQRLERKKIERERMLLSEVKQTPSICRKSELIVKNAEERGKPDSQIGTEQQLRRHENCYFGALCRSIDYKDEEKLQNDDIKQVTDTVGGKDWQNNKGRVVSQSAMKPAKGNIKGHSKKRSMSDTKNSTIRSLMTASKNRSGALKSARVVKQDLHPHPQQPRATSVTERKTLNPQSSRSSKRPESSCCSRISLDYPSQQLNSSRSQAIRLVPVMVGGQMLSIESHPNPFQTKDESFRVLMQEQYHKQLSSQRSKNGSNQPPMRINLRQMQPEILKGQGRVQPIQIVPEYKSCESEKGNKALKRLCDQYKLGFESINKDEQQVKREGKFATIDSQQDAATNVSTQGCGAGAQSYRSKSSLKANQVLPKKFKVIKSLAQQKERSSSKKQVSYQQDSFNNNNTNSYSQIARNKKYF</sequence>
<evidence type="ECO:0000256" key="1">
    <source>
        <dbReference type="SAM" id="MobiDB-lite"/>
    </source>
</evidence>
<feature type="compositionally biased region" description="Polar residues" evidence="1">
    <location>
        <begin position="543"/>
        <end position="559"/>
    </location>
</feature>
<feature type="compositionally biased region" description="Basic and acidic residues" evidence="1">
    <location>
        <begin position="147"/>
        <end position="165"/>
    </location>
</feature>
<feature type="region of interest" description="Disordered" evidence="1">
    <location>
        <begin position="147"/>
        <end position="170"/>
    </location>
</feature>
<keyword evidence="3" id="KW-1185">Reference proteome</keyword>
<dbReference type="OrthoDB" id="10691064at2759"/>
<feature type="compositionally biased region" description="Polar residues" evidence="1">
    <location>
        <begin position="347"/>
        <end position="363"/>
    </location>
</feature>
<evidence type="ECO:0000313" key="3">
    <source>
        <dbReference type="Proteomes" id="UP000785679"/>
    </source>
</evidence>
<dbReference type="Proteomes" id="UP000785679">
    <property type="component" value="Unassembled WGS sequence"/>
</dbReference>
<gene>
    <name evidence="2" type="ORF">FGO68_gene2493</name>
</gene>
<feature type="compositionally biased region" description="Polar residues" evidence="1">
    <location>
        <begin position="512"/>
        <end position="524"/>
    </location>
</feature>
<evidence type="ECO:0000313" key="2">
    <source>
        <dbReference type="EMBL" id="TNV83213.1"/>
    </source>
</evidence>
<feature type="region of interest" description="Disordered" evidence="1">
    <location>
        <begin position="795"/>
        <end position="832"/>
    </location>
</feature>
<comment type="caution">
    <text evidence="2">The sequence shown here is derived from an EMBL/GenBank/DDBJ whole genome shotgun (WGS) entry which is preliminary data.</text>
</comment>
<feature type="region of interest" description="Disordered" evidence="1">
    <location>
        <begin position="346"/>
        <end position="367"/>
    </location>
</feature>
<dbReference type="AlphaFoldDB" id="A0A8J8NX59"/>